<feature type="region of interest" description="Disordered" evidence="7">
    <location>
        <begin position="384"/>
        <end position="433"/>
    </location>
</feature>
<comment type="caution">
    <text evidence="10">The sequence shown here is derived from an EMBL/GenBank/DDBJ whole genome shotgun (WGS) entry which is preliminary data.</text>
</comment>
<feature type="compositionally biased region" description="Basic residues" evidence="7">
    <location>
        <begin position="1"/>
        <end position="13"/>
    </location>
</feature>
<dbReference type="PANTHER" id="PTHR24006:SF781">
    <property type="entry name" value="LD34905P"/>
    <property type="match status" value="1"/>
</dbReference>
<dbReference type="GO" id="GO:0008270">
    <property type="term" value="F:zinc ion binding"/>
    <property type="evidence" value="ECO:0007669"/>
    <property type="project" value="UniProtKB-KW"/>
</dbReference>
<dbReference type="InterPro" id="IPR028889">
    <property type="entry name" value="USP"/>
</dbReference>
<dbReference type="GO" id="GO:0006508">
    <property type="term" value="P:proteolysis"/>
    <property type="evidence" value="ECO:0007669"/>
    <property type="project" value="UniProtKB-KW"/>
</dbReference>
<evidence type="ECO:0000313" key="11">
    <source>
        <dbReference type="Proteomes" id="UP000015453"/>
    </source>
</evidence>
<dbReference type="Gene3D" id="3.90.70.10">
    <property type="entry name" value="Cysteine proteinases"/>
    <property type="match status" value="2"/>
</dbReference>
<reference evidence="10 11" key="1">
    <citation type="journal article" date="2013" name="BMC Genomics">
        <title>The miniature genome of a carnivorous plant Genlisea aurea contains a low number of genes and short non-coding sequences.</title>
        <authorList>
            <person name="Leushkin E.V."/>
            <person name="Sutormin R.A."/>
            <person name="Nabieva E.R."/>
            <person name="Penin A.A."/>
            <person name="Kondrashov A.S."/>
            <person name="Logacheva M.D."/>
        </authorList>
    </citation>
    <scope>NUCLEOTIDE SEQUENCE [LARGE SCALE GENOMIC DNA]</scope>
</reference>
<dbReference type="GO" id="GO:0016579">
    <property type="term" value="P:protein deubiquitination"/>
    <property type="evidence" value="ECO:0007669"/>
    <property type="project" value="InterPro"/>
</dbReference>
<evidence type="ECO:0000259" key="8">
    <source>
        <dbReference type="PROSITE" id="PS50235"/>
    </source>
</evidence>
<keyword evidence="6" id="KW-0378">Hydrolase</keyword>
<dbReference type="Pfam" id="PF00443">
    <property type="entry name" value="UCH"/>
    <property type="match status" value="1"/>
</dbReference>
<keyword evidence="6" id="KW-0788">Thiol protease</keyword>
<keyword evidence="2" id="KW-0479">Metal-binding</keyword>
<dbReference type="Proteomes" id="UP000015453">
    <property type="component" value="Unassembled WGS sequence"/>
</dbReference>
<dbReference type="GO" id="GO:0005634">
    <property type="term" value="C:nucleus"/>
    <property type="evidence" value="ECO:0007669"/>
    <property type="project" value="TreeGrafter"/>
</dbReference>
<comment type="similarity">
    <text evidence="1 6">Belongs to the peptidase C19 family.</text>
</comment>
<comment type="catalytic activity">
    <reaction evidence="6">
        <text>Thiol-dependent hydrolysis of ester, thioester, amide, peptide and isopeptide bonds formed by the C-terminal Gly of ubiquitin (a 76-residue protein attached to proteins as an intracellular targeting signal).</text>
        <dbReference type="EC" id="3.4.19.12"/>
    </reaction>
</comment>
<dbReference type="InterPro" id="IPR038765">
    <property type="entry name" value="Papain-like_cys_pep_sf"/>
</dbReference>
<feature type="compositionally biased region" description="Basic residues" evidence="7">
    <location>
        <begin position="384"/>
        <end position="400"/>
    </location>
</feature>
<dbReference type="InterPro" id="IPR050164">
    <property type="entry name" value="Peptidase_C19"/>
</dbReference>
<evidence type="ECO:0000259" key="9">
    <source>
        <dbReference type="PROSITE" id="PS50271"/>
    </source>
</evidence>
<dbReference type="InterPro" id="IPR001607">
    <property type="entry name" value="Znf_UBP"/>
</dbReference>
<dbReference type="Gene3D" id="3.30.40.10">
    <property type="entry name" value="Zinc/RING finger domain, C3HC4 (zinc finger)"/>
    <property type="match status" value="1"/>
</dbReference>
<dbReference type="SMART" id="SM00290">
    <property type="entry name" value="ZnF_UBP"/>
    <property type="match status" value="1"/>
</dbReference>
<keyword evidence="6" id="KW-0645">Protease</keyword>
<dbReference type="InterPro" id="IPR018200">
    <property type="entry name" value="USP_CS"/>
</dbReference>
<keyword evidence="6" id="KW-0833">Ubl conjugation pathway</keyword>
<feature type="region of interest" description="Disordered" evidence="7">
    <location>
        <begin position="821"/>
        <end position="844"/>
    </location>
</feature>
<evidence type="ECO:0000256" key="2">
    <source>
        <dbReference type="ARBA" id="ARBA00022723"/>
    </source>
</evidence>
<evidence type="ECO:0000256" key="3">
    <source>
        <dbReference type="ARBA" id="ARBA00022771"/>
    </source>
</evidence>
<dbReference type="PROSITE" id="PS50235">
    <property type="entry name" value="USP_3"/>
    <property type="match status" value="1"/>
</dbReference>
<dbReference type="PROSITE" id="PS00972">
    <property type="entry name" value="USP_1"/>
    <property type="match status" value="1"/>
</dbReference>
<keyword evidence="3 5" id="KW-0863">Zinc-finger</keyword>
<dbReference type="PROSITE" id="PS00973">
    <property type="entry name" value="USP_2"/>
    <property type="match status" value="1"/>
</dbReference>
<sequence length="964" mass="104627">MGKKVKKRVKSDHRQKQSPSKYIDTLSQPGLSNLDSPVEEITVVRDRGICHHINEGITLEKLSSKSSSFASPRCENCRGTIGDRRVKKSKGKNGKKGVTPNSESKAIWICLGCGHMACGGVGLPTIPQSHAVRHANQLHHPLAVHCENHQQIWCFQCDKLINAGKIDDAESKDSLSDAVKIVKGCLAKDSSIDVEDIWFGGGVITTAVKSDSSELSRAGKSKYAVRGLINLGNTCFFNSIMQNILAINELRDHFLNLEESVGPVTAALRKIFLESEAGSGSKGVMDPKSLMGSLSSKAPQFKGYQQHDSHELLLCLLENLSAEELSSRGIQASKNHARDPTFVDAIFGGLLSNTTICSQCGHSSTNHEPFLNLSLPVPAKKIPSKRALRVASGKKQKLPPKRSDKNTSKLNAAKVTSHGESSDKSSAVNSVPDVKSVMEQEDCVIGPAYDSSAFLASISPGSVAADMGLAVDDTSAIADVKKNNIPNDQMVLDDSSRLDYIAPNDPIGSCGEMALDDSSWLDYIGPNDQEGCSVAPAAGDHAFPAASVSGGSITVDDTPAIAKLENNFAIGSGGVETTWDNFSQLDCAEPNEISDVKNEQDVEDPIKANPVVDEFHDIPLNDVSPCVVSLSFITEESSGNSHVAVPPPIDHHHIKPSSSTGLPENGFHQFEEKQNLNAEISLFSEDSFTEEIGQRDGNLGCSSQSCSNQVLPEDLDVVSIIKGGPLEMQNMVLNQDVDDDEFDFCGFGDLFGEPEASPENNPPGHSDVSRTAVFSSESSEHDEVDDEDAPVSLQSCFAYFVKPELLLAEDENGWKCDNCSVPKSSEMAANGSRSSRRQDDAKTMRDATRTTFIAEAPAILTVHLKRFSQNKRGHLSKLNGHVRFGETMDLQPYMNRSSSSRYRLVGVVEHSGNMRMGHYIAYVRGMKRRGAGEWCWYYTSDAHVREACLEQVLSSEAYILFYEK</sequence>
<evidence type="ECO:0000313" key="10">
    <source>
        <dbReference type="EMBL" id="EPS69082.1"/>
    </source>
</evidence>
<keyword evidence="4" id="KW-0862">Zinc</keyword>
<dbReference type="SUPFAM" id="SSF57850">
    <property type="entry name" value="RING/U-box"/>
    <property type="match status" value="1"/>
</dbReference>
<keyword evidence="11" id="KW-1185">Reference proteome</keyword>
<accession>S8E9C1</accession>
<dbReference type="EC" id="3.4.19.12" evidence="6"/>
<dbReference type="GO" id="GO:0004843">
    <property type="term" value="F:cysteine-type deubiquitinase activity"/>
    <property type="evidence" value="ECO:0007669"/>
    <property type="project" value="UniProtKB-UniRule"/>
</dbReference>
<feature type="domain" description="UBP-type" evidence="9">
    <location>
        <begin position="69"/>
        <end position="180"/>
    </location>
</feature>
<dbReference type="PROSITE" id="PS50271">
    <property type="entry name" value="ZF_UBP"/>
    <property type="match status" value="1"/>
</dbReference>
<dbReference type="OrthoDB" id="2020758at2759"/>
<dbReference type="Pfam" id="PF02148">
    <property type="entry name" value="zf-UBP"/>
    <property type="match status" value="1"/>
</dbReference>
<evidence type="ECO:0000256" key="4">
    <source>
        <dbReference type="ARBA" id="ARBA00022833"/>
    </source>
</evidence>
<dbReference type="GO" id="GO:0005829">
    <property type="term" value="C:cytosol"/>
    <property type="evidence" value="ECO:0007669"/>
    <property type="project" value="TreeGrafter"/>
</dbReference>
<comment type="function">
    <text evidence="6">Recognizes and hydrolyzes the peptide bond at the C-terminal Gly of ubiquitin. Involved in the processing of poly-ubiquitin precursors as well as that of ubiquitinated proteins.</text>
</comment>
<dbReference type="PANTHER" id="PTHR24006">
    <property type="entry name" value="UBIQUITIN CARBOXYL-TERMINAL HYDROLASE"/>
    <property type="match status" value="1"/>
</dbReference>
<feature type="domain" description="USP" evidence="8">
    <location>
        <begin position="226"/>
        <end position="964"/>
    </location>
</feature>
<dbReference type="AlphaFoldDB" id="S8E9C1"/>
<feature type="non-terminal residue" evidence="10">
    <location>
        <position position="964"/>
    </location>
</feature>
<feature type="region of interest" description="Disordered" evidence="7">
    <location>
        <begin position="1"/>
        <end position="29"/>
    </location>
</feature>
<evidence type="ECO:0000256" key="1">
    <source>
        <dbReference type="ARBA" id="ARBA00009085"/>
    </source>
</evidence>
<dbReference type="SUPFAM" id="SSF54001">
    <property type="entry name" value="Cysteine proteinases"/>
    <property type="match status" value="1"/>
</dbReference>
<dbReference type="InterPro" id="IPR001394">
    <property type="entry name" value="Peptidase_C19_UCH"/>
</dbReference>
<gene>
    <name evidence="10" type="ORF">M569_05690</name>
</gene>
<name>S8E9C1_9LAMI</name>
<evidence type="ECO:0000256" key="5">
    <source>
        <dbReference type="PROSITE-ProRule" id="PRU00502"/>
    </source>
</evidence>
<evidence type="ECO:0000256" key="7">
    <source>
        <dbReference type="SAM" id="MobiDB-lite"/>
    </source>
</evidence>
<feature type="compositionally biased region" description="Polar residues" evidence="7">
    <location>
        <begin position="17"/>
        <end position="29"/>
    </location>
</feature>
<evidence type="ECO:0000256" key="6">
    <source>
        <dbReference type="RuleBase" id="RU366025"/>
    </source>
</evidence>
<proteinExistence type="inferred from homology"/>
<dbReference type="InterPro" id="IPR013083">
    <property type="entry name" value="Znf_RING/FYVE/PHD"/>
</dbReference>
<dbReference type="EMBL" id="AUSU01002299">
    <property type="protein sequence ID" value="EPS69082.1"/>
    <property type="molecule type" value="Genomic_DNA"/>
</dbReference>
<organism evidence="10 11">
    <name type="scientific">Genlisea aurea</name>
    <dbReference type="NCBI Taxonomy" id="192259"/>
    <lineage>
        <taxon>Eukaryota</taxon>
        <taxon>Viridiplantae</taxon>
        <taxon>Streptophyta</taxon>
        <taxon>Embryophyta</taxon>
        <taxon>Tracheophyta</taxon>
        <taxon>Spermatophyta</taxon>
        <taxon>Magnoliopsida</taxon>
        <taxon>eudicotyledons</taxon>
        <taxon>Gunneridae</taxon>
        <taxon>Pentapetalae</taxon>
        <taxon>asterids</taxon>
        <taxon>lamiids</taxon>
        <taxon>Lamiales</taxon>
        <taxon>Lentibulariaceae</taxon>
        <taxon>Genlisea</taxon>
    </lineage>
</organism>
<feature type="region of interest" description="Disordered" evidence="7">
    <location>
        <begin position="751"/>
        <end position="787"/>
    </location>
</feature>
<protein>
    <recommendedName>
        <fullName evidence="6">Ubiquitin carboxyl-terminal hydrolase</fullName>
        <ecNumber evidence="6">3.4.19.12</ecNumber>
    </recommendedName>
</protein>